<proteinExistence type="predicted"/>
<keyword evidence="4" id="KW-1185">Reference proteome</keyword>
<keyword evidence="1" id="KW-0812">Transmembrane</keyword>
<feature type="domain" description="PASTA" evidence="2">
    <location>
        <begin position="517"/>
        <end position="583"/>
    </location>
</feature>
<dbReference type="InterPro" id="IPR005543">
    <property type="entry name" value="PASTA_dom"/>
</dbReference>
<organism evidence="3 4">
    <name type="scientific">Ruminococcus flavefaciens 007c</name>
    <dbReference type="NCBI Taxonomy" id="1341157"/>
    <lineage>
        <taxon>Bacteria</taxon>
        <taxon>Bacillati</taxon>
        <taxon>Bacillota</taxon>
        <taxon>Clostridia</taxon>
        <taxon>Eubacteriales</taxon>
        <taxon>Oscillospiraceae</taxon>
        <taxon>Ruminococcus</taxon>
    </lineage>
</organism>
<dbReference type="CDD" id="cd06577">
    <property type="entry name" value="PASTA_pknB"/>
    <property type="match status" value="2"/>
</dbReference>
<dbReference type="eggNOG" id="COG2815">
    <property type="taxonomic scope" value="Bacteria"/>
</dbReference>
<keyword evidence="1" id="KW-0472">Membrane</keyword>
<feature type="domain" description="PASTA" evidence="2">
    <location>
        <begin position="585"/>
        <end position="650"/>
    </location>
</feature>
<reference evidence="3 4" key="1">
    <citation type="journal article" date="2014" name="PLoS ONE">
        <title>Rumen cellulosomics: divergent fiber-degrading strategies revealed by comparative genome-wide analysis of six ruminococcal strains.</title>
        <authorList>
            <person name="Dassa B."/>
            <person name="Borovok I."/>
            <person name="Ruimy-Israeli V."/>
            <person name="Lamed R."/>
            <person name="Flint H.J."/>
            <person name="Duncan S.H."/>
            <person name="Henrissat B."/>
            <person name="Coutinho P."/>
            <person name="Morrison M."/>
            <person name="Mosoni P."/>
            <person name="Yeoman C.J."/>
            <person name="White B.A."/>
            <person name="Bayer E.A."/>
        </authorList>
    </citation>
    <scope>NUCLEOTIDE SEQUENCE [LARGE SCALE GENOMIC DNA]</scope>
    <source>
        <strain evidence="3 4">007c</strain>
    </source>
</reference>
<dbReference type="EMBL" id="ATAX01000006">
    <property type="protein sequence ID" value="EWM55107.1"/>
    <property type="molecule type" value="Genomic_DNA"/>
</dbReference>
<evidence type="ECO:0000259" key="2">
    <source>
        <dbReference type="PROSITE" id="PS51178"/>
    </source>
</evidence>
<dbReference type="PROSITE" id="PS51178">
    <property type="entry name" value="PASTA"/>
    <property type="match status" value="2"/>
</dbReference>
<comment type="caution">
    <text evidence="3">The sequence shown here is derived from an EMBL/GenBank/DDBJ whole genome shotgun (WGS) entry which is preliminary data.</text>
</comment>
<evidence type="ECO:0000256" key="1">
    <source>
        <dbReference type="SAM" id="Phobius"/>
    </source>
</evidence>
<sequence length="654" mass="73442">MNDKDLDLDVLENADDETVRIIAADCPASNEEKERMFAMSRKIYKERTKESNNINTETLEVSGVEKYRKPIWQKFVAAAAALALTAGAVTGGVLLFRKGGQNHITNVSENETAVSPFGDLSGHDMRIMTAAVAPQVFIPKDELRTAMVKAFNEGEWTEVPVDTPVPDGESVQIFFRKAEDVFSFVLYGDGTILCDNGETQSRWRISEDIQKAVYAASEFDIESGDVLLYISEPYDDLIHKVWEATAEMPQTTAGEYVNIYDPIQKNSFETPRDNFMFILTEHSEAGFRTIYEMYGPYTGGIIEIAELFAGFDWKEMPEGKDYPEPAYKAEFNCRSMSAGNSLSASVTDQGIISVSDCDENGNIKYADYDVGKENTDKVLRIILDEYETVKNGVTPDKLINTRDFDKYVLERNLGESNNSREDQRVFDEAERKEIRSALTEEKYEGKETDINNTGRPVYRVFFKNKNNRDNYMMYLYDDNEVSFFYHCVEKSFKVSDELYKKLMDIAENKFNSSVGDQEDAAEIPGCANMQYKLAQSMLEEIGYNVEICKVKDIMVEPGYVIRTDPQEGTEAAAGSTVKLYVSMEGTGAIPVENYIDLNVDDAIVRASYRGFKVNTEEVNSDKPVGTVVDQSLKEGSEAESGSSITLYISNGNGN</sequence>
<dbReference type="Pfam" id="PF03793">
    <property type="entry name" value="PASTA"/>
    <property type="match status" value="2"/>
</dbReference>
<evidence type="ECO:0000313" key="4">
    <source>
        <dbReference type="Proteomes" id="UP000019365"/>
    </source>
</evidence>
<keyword evidence="1" id="KW-1133">Transmembrane helix</keyword>
<dbReference type="PATRIC" id="fig|1341157.4.peg.213"/>
<feature type="transmembrane region" description="Helical" evidence="1">
    <location>
        <begin position="75"/>
        <end position="96"/>
    </location>
</feature>
<name>W7V2V3_RUMFL</name>
<protein>
    <recommendedName>
        <fullName evidence="2">PASTA domain-containing protein</fullName>
    </recommendedName>
</protein>
<evidence type="ECO:0000313" key="3">
    <source>
        <dbReference type="EMBL" id="EWM55107.1"/>
    </source>
</evidence>
<dbReference type="Proteomes" id="UP000019365">
    <property type="component" value="Unassembled WGS sequence"/>
</dbReference>
<dbReference type="RefSeq" id="WP_037296506.1">
    <property type="nucleotide sequence ID" value="NZ_ATAX01000006.1"/>
</dbReference>
<dbReference type="AlphaFoldDB" id="W7V2V3"/>
<dbReference type="SMART" id="SM00740">
    <property type="entry name" value="PASTA"/>
    <property type="match status" value="2"/>
</dbReference>
<accession>W7V2V3</accession>
<gene>
    <name evidence="3" type="ORF">RF007C_05390</name>
</gene>
<dbReference type="Gene3D" id="3.30.10.20">
    <property type="match status" value="2"/>
</dbReference>
<dbReference type="OrthoDB" id="1815523at2"/>